<dbReference type="GeneID" id="17042147"/>
<reference evidence="2 3" key="1">
    <citation type="journal article" date="2012" name="Genome Biol.">
        <title>The genome of the polar eukaryotic microalga coccomyxa subellipsoidea reveals traits of cold adaptation.</title>
        <authorList>
            <person name="Blanc G."/>
            <person name="Agarkova I."/>
            <person name="Grimwood J."/>
            <person name="Kuo A."/>
            <person name="Brueggeman A."/>
            <person name="Dunigan D."/>
            <person name="Gurnon J."/>
            <person name="Ladunga I."/>
            <person name="Lindquist E."/>
            <person name="Lucas S."/>
            <person name="Pangilinan J."/>
            <person name="Proschold T."/>
            <person name="Salamov A."/>
            <person name="Schmutz J."/>
            <person name="Weeks D."/>
            <person name="Yamada T."/>
            <person name="Claverie J.M."/>
            <person name="Grigoriev I."/>
            <person name="Van Etten J."/>
            <person name="Lomsadze A."/>
            <person name="Borodovsky M."/>
        </authorList>
    </citation>
    <scope>NUCLEOTIDE SEQUENCE [LARGE SCALE GENOMIC DNA]</scope>
    <source>
        <strain evidence="2 3">C-169</strain>
    </source>
</reference>
<sequence>MQASCVWGPQCLQRIPARKLCKRRMLCVLAKGRHMAVLAGSHHGTDPTYLQAVAVPPTELSATLGARVEHILVNEPGVLSEVVAAALDLPQDFVTELIRFGAVHWCPVLPVKAGPPVEKYAYVRVHVHPKRFPSAYKVDWKARIVHAAPDFVVINKPAGVPVVPTVDNILESCLACTAQALDEASPLLSTHRLDTCTEGLVVLGRKYEFVAAFNKLLGQPGALQKYYRALTKQAPPTGGLVHYVTVGKRVKGLPAHTEVHSSAVEGGQRCELEILTVSRVQLAPCATALGWPSSAYESLILLKTGRTHQIRAQLAAEGHPLFGDTLYTPLAMTLRPSSDASHEMGRMSIKTVNDCQSMTDCSGVDSEISLGQTVQVPSRGNAVDINERENFNAHNQEEAAGAPDRCAGSIPVRVLNEPLASGIGLQACRLVVHANDNIMGLSPAVFEAPVPWWRDGA</sequence>
<dbReference type="PANTHER" id="PTHR21600">
    <property type="entry name" value="MITOCHONDRIAL RNA PSEUDOURIDINE SYNTHASE"/>
    <property type="match status" value="1"/>
</dbReference>
<dbReference type="RefSeq" id="XP_005648693.1">
    <property type="nucleotide sequence ID" value="XM_005648636.1"/>
</dbReference>
<dbReference type="Gene3D" id="3.30.2350.10">
    <property type="entry name" value="Pseudouridine synthase"/>
    <property type="match status" value="1"/>
</dbReference>
<name>I0Z0I0_COCSC</name>
<dbReference type="GO" id="GO:0003723">
    <property type="term" value="F:RNA binding"/>
    <property type="evidence" value="ECO:0007669"/>
    <property type="project" value="InterPro"/>
</dbReference>
<dbReference type="GO" id="GO:0000455">
    <property type="term" value="P:enzyme-directed rRNA pseudouridine synthesis"/>
    <property type="evidence" value="ECO:0007669"/>
    <property type="project" value="TreeGrafter"/>
</dbReference>
<protein>
    <submittedName>
        <fullName evidence="2">Pseudouridine synthase</fullName>
    </submittedName>
</protein>
<dbReference type="InterPro" id="IPR050188">
    <property type="entry name" value="RluA_PseudoU_synthase"/>
</dbReference>
<dbReference type="OrthoDB" id="424794at2759"/>
<dbReference type="Pfam" id="PF00849">
    <property type="entry name" value="PseudoU_synth_2"/>
    <property type="match status" value="1"/>
</dbReference>
<evidence type="ECO:0000259" key="1">
    <source>
        <dbReference type="Pfam" id="PF00849"/>
    </source>
</evidence>
<dbReference type="STRING" id="574566.I0Z0I0"/>
<dbReference type="CDD" id="cd02869">
    <property type="entry name" value="PseudoU_synth_RluA_like"/>
    <property type="match status" value="1"/>
</dbReference>
<dbReference type="InterPro" id="IPR006145">
    <property type="entry name" value="PsdUridine_synth_RsuA/RluA"/>
</dbReference>
<proteinExistence type="predicted"/>
<dbReference type="eggNOG" id="KOG1919">
    <property type="taxonomic scope" value="Eukaryota"/>
</dbReference>
<dbReference type="InterPro" id="IPR020103">
    <property type="entry name" value="PsdUridine_synth_cat_dom_sf"/>
</dbReference>
<dbReference type="KEGG" id="csl:COCSUDRAFT_65770"/>
<accession>I0Z0I0</accession>
<dbReference type="GO" id="GO:0009982">
    <property type="term" value="F:pseudouridine synthase activity"/>
    <property type="evidence" value="ECO:0007669"/>
    <property type="project" value="InterPro"/>
</dbReference>
<dbReference type="AlphaFoldDB" id="I0Z0I0"/>
<gene>
    <name evidence="2" type="ORF">COCSUDRAFT_65770</name>
</gene>
<dbReference type="Proteomes" id="UP000007264">
    <property type="component" value="Unassembled WGS sequence"/>
</dbReference>
<dbReference type="PANTHER" id="PTHR21600:SF52">
    <property type="entry name" value="PSEUDOURIDINE SYNTHASE RSUA_RLUA-LIKE DOMAIN-CONTAINING PROTEIN"/>
    <property type="match status" value="1"/>
</dbReference>
<dbReference type="SUPFAM" id="SSF55120">
    <property type="entry name" value="Pseudouridine synthase"/>
    <property type="match status" value="1"/>
</dbReference>
<keyword evidence="3" id="KW-1185">Reference proteome</keyword>
<feature type="domain" description="Pseudouridine synthase RsuA/RluA-like" evidence="1">
    <location>
        <begin position="150"/>
        <end position="316"/>
    </location>
</feature>
<organism evidence="2 3">
    <name type="scientific">Coccomyxa subellipsoidea (strain C-169)</name>
    <name type="common">Green microalga</name>
    <dbReference type="NCBI Taxonomy" id="574566"/>
    <lineage>
        <taxon>Eukaryota</taxon>
        <taxon>Viridiplantae</taxon>
        <taxon>Chlorophyta</taxon>
        <taxon>core chlorophytes</taxon>
        <taxon>Trebouxiophyceae</taxon>
        <taxon>Trebouxiophyceae incertae sedis</taxon>
        <taxon>Coccomyxaceae</taxon>
        <taxon>Coccomyxa</taxon>
        <taxon>Coccomyxa subellipsoidea</taxon>
    </lineage>
</organism>
<evidence type="ECO:0000313" key="2">
    <source>
        <dbReference type="EMBL" id="EIE24149.1"/>
    </source>
</evidence>
<evidence type="ECO:0000313" key="3">
    <source>
        <dbReference type="Proteomes" id="UP000007264"/>
    </source>
</evidence>
<dbReference type="EMBL" id="AGSI01000006">
    <property type="protein sequence ID" value="EIE24149.1"/>
    <property type="molecule type" value="Genomic_DNA"/>
</dbReference>
<comment type="caution">
    <text evidence="2">The sequence shown here is derived from an EMBL/GenBank/DDBJ whole genome shotgun (WGS) entry which is preliminary data.</text>
</comment>